<dbReference type="EMBL" id="JBDKWZ010000007">
    <property type="protein sequence ID" value="MEN7548991.1"/>
    <property type="molecule type" value="Genomic_DNA"/>
</dbReference>
<evidence type="ECO:0008006" key="3">
    <source>
        <dbReference type="Google" id="ProtNLM"/>
    </source>
</evidence>
<dbReference type="InterPro" id="IPR034660">
    <property type="entry name" value="DinB/YfiT-like"/>
</dbReference>
<reference evidence="1 2" key="1">
    <citation type="submission" date="2024-04" db="EMBL/GenBank/DDBJ databases">
        <title>Novel genus in family Flammeovirgaceae.</title>
        <authorList>
            <person name="Nguyen T.H."/>
            <person name="Vuong T.Q."/>
            <person name="Le H."/>
            <person name="Kim S.-G."/>
        </authorList>
    </citation>
    <scope>NUCLEOTIDE SEQUENCE [LARGE SCALE GENOMIC DNA]</scope>
    <source>
        <strain evidence="1 2">JCM 23209</strain>
    </source>
</reference>
<dbReference type="Proteomes" id="UP001403385">
    <property type="component" value="Unassembled WGS sequence"/>
</dbReference>
<comment type="caution">
    <text evidence="1">The sequence shown here is derived from an EMBL/GenBank/DDBJ whole genome shotgun (WGS) entry which is preliminary data.</text>
</comment>
<proteinExistence type="predicted"/>
<name>A0AAW9SE76_9BACT</name>
<dbReference type="PANTHER" id="PTHR39473:SF1">
    <property type="entry name" value="DINB-LIKE DOMAIN-CONTAINING PROTEIN"/>
    <property type="match status" value="1"/>
</dbReference>
<evidence type="ECO:0000313" key="1">
    <source>
        <dbReference type="EMBL" id="MEN7548991.1"/>
    </source>
</evidence>
<dbReference type="AlphaFoldDB" id="A0AAW9SE76"/>
<dbReference type="SUPFAM" id="SSF109854">
    <property type="entry name" value="DinB/YfiT-like putative metalloenzymes"/>
    <property type="match status" value="1"/>
</dbReference>
<accession>A0AAW9SE76</accession>
<keyword evidence="2" id="KW-1185">Reference proteome</keyword>
<evidence type="ECO:0000313" key="2">
    <source>
        <dbReference type="Proteomes" id="UP001403385"/>
    </source>
</evidence>
<gene>
    <name evidence="1" type="ORF">AAG747_13795</name>
</gene>
<organism evidence="1 2">
    <name type="scientific">Rapidithrix thailandica</name>
    <dbReference type="NCBI Taxonomy" id="413964"/>
    <lineage>
        <taxon>Bacteria</taxon>
        <taxon>Pseudomonadati</taxon>
        <taxon>Bacteroidota</taxon>
        <taxon>Cytophagia</taxon>
        <taxon>Cytophagales</taxon>
        <taxon>Flammeovirgaceae</taxon>
        <taxon>Rapidithrix</taxon>
    </lineage>
</organism>
<dbReference type="PANTHER" id="PTHR39473">
    <property type="match status" value="1"/>
</dbReference>
<dbReference type="RefSeq" id="WP_346821764.1">
    <property type="nucleotide sequence ID" value="NZ_JBDKWZ010000007.1"/>
</dbReference>
<sequence length="172" mass="19956">MTLQQVSLELFEQLSSLLRQLREPEFTRSLAVLNGNTIGKHFRHILEFYETMLAGKEGEVICYDQRKHDQLLEESHALALRKLKEVSELVRQKECDYPLQLNACYSTVPSSEQVLISTSYYRELMYNIEHAIHHMAIIRIALQTAFPQIEIEAGFGVARSTLRYQQQIKVSN</sequence>
<protein>
    <recommendedName>
        <fullName evidence="3">DinB family protein</fullName>
    </recommendedName>
</protein>